<organism evidence="10 11">
    <name type="scientific">Hallella seregens ATCC 51272</name>
    <dbReference type="NCBI Taxonomy" id="1336250"/>
    <lineage>
        <taxon>Bacteria</taxon>
        <taxon>Pseudomonadati</taxon>
        <taxon>Bacteroidota</taxon>
        <taxon>Bacteroidia</taxon>
        <taxon>Bacteroidales</taxon>
        <taxon>Prevotellaceae</taxon>
        <taxon>Hallella</taxon>
    </lineage>
</organism>
<dbReference type="Gene3D" id="3.40.30.10">
    <property type="entry name" value="Glutaredoxin"/>
    <property type="match status" value="1"/>
</dbReference>
<name>A0ABV5ZI18_9BACT</name>
<comment type="similarity">
    <text evidence="1">Belongs to the thioredoxin family.</text>
</comment>
<dbReference type="InterPro" id="IPR017937">
    <property type="entry name" value="Thioredoxin_CS"/>
</dbReference>
<keyword evidence="2" id="KW-0813">Transport</keyword>
<dbReference type="CDD" id="cd02947">
    <property type="entry name" value="TRX_family"/>
    <property type="match status" value="1"/>
</dbReference>
<dbReference type="Proteomes" id="UP001589688">
    <property type="component" value="Unassembled WGS sequence"/>
</dbReference>
<feature type="chain" id="PRO_5047341349" description="Thioredoxin" evidence="8">
    <location>
        <begin position="26"/>
        <end position="169"/>
    </location>
</feature>
<feature type="domain" description="Thioredoxin" evidence="9">
    <location>
        <begin position="45"/>
        <end position="168"/>
    </location>
</feature>
<evidence type="ECO:0000256" key="2">
    <source>
        <dbReference type="ARBA" id="ARBA00022448"/>
    </source>
</evidence>
<dbReference type="PROSITE" id="PS00194">
    <property type="entry name" value="THIOREDOXIN_1"/>
    <property type="match status" value="1"/>
</dbReference>
<keyword evidence="11" id="KW-1185">Reference proteome</keyword>
<reference evidence="10 11" key="1">
    <citation type="submission" date="2024-09" db="EMBL/GenBank/DDBJ databases">
        <authorList>
            <person name="Sun Q."/>
            <person name="Mori K."/>
        </authorList>
    </citation>
    <scope>NUCLEOTIDE SEQUENCE [LARGE SCALE GENOMIC DNA]</scope>
    <source>
        <strain evidence="10 11">ATCC 51272</strain>
    </source>
</reference>
<keyword evidence="4" id="KW-1015">Disulfide bond</keyword>
<dbReference type="SUPFAM" id="SSF52833">
    <property type="entry name" value="Thioredoxin-like"/>
    <property type="match status" value="1"/>
</dbReference>
<comment type="caution">
    <text evidence="10">The sequence shown here is derived from an EMBL/GenBank/DDBJ whole genome shotgun (WGS) entry which is preliminary data.</text>
</comment>
<evidence type="ECO:0000256" key="7">
    <source>
        <dbReference type="SAM" id="MobiDB-lite"/>
    </source>
</evidence>
<dbReference type="InterPro" id="IPR005746">
    <property type="entry name" value="Thioredoxin"/>
</dbReference>
<evidence type="ECO:0000256" key="4">
    <source>
        <dbReference type="ARBA" id="ARBA00023157"/>
    </source>
</evidence>
<evidence type="ECO:0000256" key="8">
    <source>
        <dbReference type="SAM" id="SignalP"/>
    </source>
</evidence>
<dbReference type="InterPro" id="IPR013766">
    <property type="entry name" value="Thioredoxin_domain"/>
</dbReference>
<evidence type="ECO:0000256" key="3">
    <source>
        <dbReference type="ARBA" id="ARBA00022982"/>
    </source>
</evidence>
<feature type="region of interest" description="Disordered" evidence="7">
    <location>
        <begin position="28"/>
        <end position="49"/>
    </location>
</feature>
<keyword evidence="8" id="KW-0732">Signal</keyword>
<keyword evidence="3" id="KW-0249">Electron transport</keyword>
<evidence type="ECO:0000256" key="1">
    <source>
        <dbReference type="ARBA" id="ARBA00008987"/>
    </source>
</evidence>
<dbReference type="PROSITE" id="PS51352">
    <property type="entry name" value="THIOREDOXIN_2"/>
    <property type="match status" value="1"/>
</dbReference>
<evidence type="ECO:0000256" key="5">
    <source>
        <dbReference type="ARBA" id="ARBA00023284"/>
    </source>
</evidence>
<feature type="signal peptide" evidence="8">
    <location>
        <begin position="1"/>
        <end position="25"/>
    </location>
</feature>
<evidence type="ECO:0000256" key="6">
    <source>
        <dbReference type="NCBIfam" id="TIGR01068"/>
    </source>
</evidence>
<evidence type="ECO:0000313" key="10">
    <source>
        <dbReference type="EMBL" id="MFB9896585.1"/>
    </source>
</evidence>
<evidence type="ECO:0000259" key="9">
    <source>
        <dbReference type="PROSITE" id="PS51352"/>
    </source>
</evidence>
<dbReference type="PANTHER" id="PTHR45663">
    <property type="entry name" value="GEO12009P1"/>
    <property type="match status" value="1"/>
</dbReference>
<accession>A0ABV5ZI18</accession>
<gene>
    <name evidence="10" type="primary">trxA</name>
    <name evidence="10" type="ORF">ACFFK8_01780</name>
</gene>
<proteinExistence type="inferred from homology"/>
<dbReference type="InterPro" id="IPR036249">
    <property type="entry name" value="Thioredoxin-like_sf"/>
</dbReference>
<protein>
    <recommendedName>
        <fullName evidence="6">Thioredoxin</fullName>
    </recommendedName>
</protein>
<dbReference type="PROSITE" id="PS51257">
    <property type="entry name" value="PROKAR_LIPOPROTEIN"/>
    <property type="match status" value="1"/>
</dbReference>
<dbReference type="PANTHER" id="PTHR45663:SF11">
    <property type="entry name" value="GEO12009P1"/>
    <property type="match status" value="1"/>
</dbReference>
<sequence length="169" mass="18759">MVRITRKGIAMLAALTLLGAASCTGQSREAGANASEKQTSQAKQAKEKKNMKVTELTKEEFKKRVMNYEVNPKEWKFEGDKPAIIDFYATWCGPCKQIAPVVEEIAQEYAGKIDVYKVDVDQQQELAGLFGVQSIPTILFIPKNGQPQKAVGAMMKSQFEDAIKQTLLK</sequence>
<dbReference type="EMBL" id="JBHLZF010000001">
    <property type="protein sequence ID" value="MFB9896585.1"/>
    <property type="molecule type" value="Genomic_DNA"/>
</dbReference>
<dbReference type="PRINTS" id="PR00421">
    <property type="entry name" value="THIOREDOXIN"/>
</dbReference>
<evidence type="ECO:0000313" key="11">
    <source>
        <dbReference type="Proteomes" id="UP001589688"/>
    </source>
</evidence>
<dbReference type="NCBIfam" id="TIGR01068">
    <property type="entry name" value="thioredoxin"/>
    <property type="match status" value="1"/>
</dbReference>
<dbReference type="RefSeq" id="WP_156924994.1">
    <property type="nucleotide sequence ID" value="NZ_JADU01000027.1"/>
</dbReference>
<dbReference type="Pfam" id="PF00085">
    <property type="entry name" value="Thioredoxin"/>
    <property type="match status" value="1"/>
</dbReference>
<keyword evidence="5" id="KW-0676">Redox-active center</keyword>